<dbReference type="AlphaFoldDB" id="A0A8T0GF09"/>
<dbReference type="InterPro" id="IPR029068">
    <property type="entry name" value="Glyas_Bleomycin-R_OHBP_Dase"/>
</dbReference>
<evidence type="ECO:0000259" key="1">
    <source>
        <dbReference type="PROSITE" id="PS51819"/>
    </source>
</evidence>
<accession>A0A8T0GF09</accession>
<dbReference type="EMBL" id="CM026432">
    <property type="protein sequence ID" value="KAG0557851.1"/>
    <property type="molecule type" value="Genomic_DNA"/>
</dbReference>
<dbReference type="PANTHER" id="PTHR21366:SF22">
    <property type="entry name" value="VOC DOMAIN-CONTAINING PROTEIN"/>
    <property type="match status" value="1"/>
</dbReference>
<reference evidence="2 3" key="1">
    <citation type="submission" date="2020-06" db="EMBL/GenBank/DDBJ databases">
        <title>WGS assembly of Ceratodon purpureus strain R40.</title>
        <authorList>
            <person name="Carey S.B."/>
            <person name="Jenkins J."/>
            <person name="Shu S."/>
            <person name="Lovell J.T."/>
            <person name="Sreedasyam A."/>
            <person name="Maumus F."/>
            <person name="Tiley G.P."/>
            <person name="Fernandez-Pozo N."/>
            <person name="Barry K."/>
            <person name="Chen C."/>
            <person name="Wang M."/>
            <person name="Lipzen A."/>
            <person name="Daum C."/>
            <person name="Saski C.A."/>
            <person name="Payton A.C."/>
            <person name="Mcbreen J.C."/>
            <person name="Conrad R.E."/>
            <person name="Kollar L.M."/>
            <person name="Olsson S."/>
            <person name="Huttunen S."/>
            <person name="Landis J.B."/>
            <person name="Wickett N.J."/>
            <person name="Johnson M.G."/>
            <person name="Rensing S.A."/>
            <person name="Grimwood J."/>
            <person name="Schmutz J."/>
            <person name="Mcdaniel S.F."/>
        </authorList>
    </citation>
    <scope>NUCLEOTIDE SEQUENCE [LARGE SCALE GENOMIC DNA]</scope>
    <source>
        <strain evidence="2 3">R40</strain>
    </source>
</reference>
<protein>
    <recommendedName>
        <fullName evidence="1">VOC domain-containing protein</fullName>
    </recommendedName>
</protein>
<dbReference type="PANTHER" id="PTHR21366">
    <property type="entry name" value="GLYOXALASE FAMILY PROTEIN"/>
    <property type="match status" value="1"/>
</dbReference>
<evidence type="ECO:0000313" key="2">
    <source>
        <dbReference type="EMBL" id="KAG0557851.1"/>
    </source>
</evidence>
<gene>
    <name evidence="2" type="ORF">KC19_11G161700</name>
</gene>
<evidence type="ECO:0000313" key="3">
    <source>
        <dbReference type="Proteomes" id="UP000822688"/>
    </source>
</evidence>
<dbReference type="Pfam" id="PF00903">
    <property type="entry name" value="Glyoxalase"/>
    <property type="match status" value="1"/>
</dbReference>
<dbReference type="InterPro" id="IPR050383">
    <property type="entry name" value="GlyoxalaseI/FosfomycinResist"/>
</dbReference>
<comment type="caution">
    <text evidence="2">The sequence shown here is derived from an EMBL/GenBank/DDBJ whole genome shotgun (WGS) entry which is preliminary data.</text>
</comment>
<dbReference type="InterPro" id="IPR004360">
    <property type="entry name" value="Glyas_Fos-R_dOase_dom"/>
</dbReference>
<dbReference type="Gene3D" id="3.10.180.10">
    <property type="entry name" value="2,3-Dihydroxybiphenyl 1,2-Dioxygenase, domain 1"/>
    <property type="match status" value="1"/>
</dbReference>
<dbReference type="Proteomes" id="UP000822688">
    <property type="component" value="Chromosome 11"/>
</dbReference>
<organism evidence="2 3">
    <name type="scientific">Ceratodon purpureus</name>
    <name type="common">Fire moss</name>
    <name type="synonym">Dicranum purpureum</name>
    <dbReference type="NCBI Taxonomy" id="3225"/>
    <lineage>
        <taxon>Eukaryota</taxon>
        <taxon>Viridiplantae</taxon>
        <taxon>Streptophyta</taxon>
        <taxon>Embryophyta</taxon>
        <taxon>Bryophyta</taxon>
        <taxon>Bryophytina</taxon>
        <taxon>Bryopsida</taxon>
        <taxon>Dicranidae</taxon>
        <taxon>Pseudoditrichales</taxon>
        <taxon>Ditrichaceae</taxon>
        <taxon>Ceratodon</taxon>
    </lineage>
</organism>
<dbReference type="PROSITE" id="PS51819">
    <property type="entry name" value="VOC"/>
    <property type="match status" value="1"/>
</dbReference>
<sequence length="133" mass="14587">MGGNSAQLAYVIVYVPDVNKAAEFYQKAFNLEIRPQNKTNSWVEMETGAVTLAFTPLKQRETQLIGGVAPPNAGNNRVDICLNFPDVDAAYEHAISVGASPVADPEDKVWEQKVCYVKDLNENIVRLGSFVGK</sequence>
<dbReference type="InterPro" id="IPR037523">
    <property type="entry name" value="VOC_core"/>
</dbReference>
<name>A0A8T0GF09_CERPU</name>
<proteinExistence type="predicted"/>
<dbReference type="SUPFAM" id="SSF54593">
    <property type="entry name" value="Glyoxalase/Bleomycin resistance protein/Dihydroxybiphenyl dioxygenase"/>
    <property type="match status" value="1"/>
</dbReference>
<feature type="domain" description="VOC" evidence="1">
    <location>
        <begin position="7"/>
        <end position="130"/>
    </location>
</feature>
<keyword evidence="3" id="KW-1185">Reference proteome</keyword>